<name>A0AAN9GE71_9CAEN</name>
<protein>
    <submittedName>
        <fullName evidence="1">Uncharacterized protein</fullName>
    </submittedName>
</protein>
<evidence type="ECO:0000313" key="2">
    <source>
        <dbReference type="Proteomes" id="UP001374579"/>
    </source>
</evidence>
<accession>A0AAN9GE71</accession>
<evidence type="ECO:0000313" key="1">
    <source>
        <dbReference type="EMBL" id="KAK7105723.1"/>
    </source>
</evidence>
<keyword evidence="2" id="KW-1185">Reference proteome</keyword>
<comment type="caution">
    <text evidence="1">The sequence shown here is derived from an EMBL/GenBank/DDBJ whole genome shotgun (WGS) entry which is preliminary data.</text>
</comment>
<proteinExistence type="predicted"/>
<sequence>MEMTSECILPKRKIRFHDVLKRTSSLLGEDNCSKEWISESRSNFPHYASAAFPRRRPTLFVTQLDGSRRHNPQPRLASIFRARHGQHDVCTVASLLPGEAGPQTTEQSAYNIEFPRRSLRSKPRIKTAPAVVPQGILPNCRVPFYDNIRDEILFSVDITEKSPSTHNPNKYMPRRRRITESLNQHRTQGTPYGVESLSCATSTQTQRHFVSGHGKPLAHRRHVSAPPSSLTVRGFDGGAGQVTNTSNTMHTRLLPYVHVPRII</sequence>
<gene>
    <name evidence="1" type="ORF">V1264_017065</name>
</gene>
<organism evidence="1 2">
    <name type="scientific">Littorina saxatilis</name>
    <dbReference type="NCBI Taxonomy" id="31220"/>
    <lineage>
        <taxon>Eukaryota</taxon>
        <taxon>Metazoa</taxon>
        <taxon>Spiralia</taxon>
        <taxon>Lophotrochozoa</taxon>
        <taxon>Mollusca</taxon>
        <taxon>Gastropoda</taxon>
        <taxon>Caenogastropoda</taxon>
        <taxon>Littorinimorpha</taxon>
        <taxon>Littorinoidea</taxon>
        <taxon>Littorinidae</taxon>
        <taxon>Littorina</taxon>
    </lineage>
</organism>
<dbReference type="AlphaFoldDB" id="A0AAN9GE71"/>
<dbReference type="Proteomes" id="UP001374579">
    <property type="component" value="Unassembled WGS sequence"/>
</dbReference>
<dbReference type="EMBL" id="JBAMIC010000007">
    <property type="protein sequence ID" value="KAK7105723.1"/>
    <property type="molecule type" value="Genomic_DNA"/>
</dbReference>
<reference evidence="1 2" key="1">
    <citation type="submission" date="2024-02" db="EMBL/GenBank/DDBJ databases">
        <title>Chromosome-scale genome assembly of the rough periwinkle Littorina saxatilis.</title>
        <authorList>
            <person name="De Jode A."/>
            <person name="Faria R."/>
            <person name="Formenti G."/>
            <person name="Sims Y."/>
            <person name="Smith T.P."/>
            <person name="Tracey A."/>
            <person name="Wood J.M.D."/>
            <person name="Zagrodzka Z.B."/>
            <person name="Johannesson K."/>
            <person name="Butlin R.K."/>
            <person name="Leder E.H."/>
        </authorList>
    </citation>
    <scope>NUCLEOTIDE SEQUENCE [LARGE SCALE GENOMIC DNA]</scope>
    <source>
        <strain evidence="1">Snail1</strain>
        <tissue evidence="1">Muscle</tissue>
    </source>
</reference>